<sequence length="208" mass="22131">MSGATEADEAETAMEAGLGEDGEPTDPQAAEIIALTAERDELREKLMRALAEAENIRRRAERDRKDAEAFGGAKLARDLLSVHDNLARALAAADDKAREQAAGLIEGVELTQRELLAAFAKHRIEVVEPEIGEKFNPNLHQAMFEAEVPGAPPGGVIEVMQSGFTIASRLLRPAMVGVAKAPENGAPAQGAENDSRENDGAPTEPTDT</sequence>
<accession>A0A7M3T7I1</accession>
<dbReference type="GO" id="GO:0006457">
    <property type="term" value="P:protein folding"/>
    <property type="evidence" value="ECO:0007669"/>
    <property type="project" value="InterPro"/>
</dbReference>
<evidence type="ECO:0000313" key="16">
    <source>
        <dbReference type="Proteomes" id="UP000503336"/>
    </source>
</evidence>
<dbReference type="Pfam" id="PF01025">
    <property type="entry name" value="GrpE"/>
    <property type="match status" value="1"/>
</dbReference>
<dbReference type="GO" id="GO:0000774">
    <property type="term" value="F:adenyl-nucleotide exchange factor activity"/>
    <property type="evidence" value="ECO:0007669"/>
    <property type="project" value="InterPro"/>
</dbReference>
<dbReference type="PANTHER" id="PTHR21237">
    <property type="entry name" value="GRPE PROTEIN"/>
    <property type="match status" value="1"/>
</dbReference>
<dbReference type="EMBL" id="CP049056">
    <property type="protein sequence ID" value="QIE57962.1"/>
    <property type="molecule type" value="Genomic_DNA"/>
</dbReference>
<comment type="function">
    <text evidence="7 10 11">Participates actively in the response to hyperosmotic and heat shock by preventing the aggregation of stress-denatured proteins, in association with DnaK and GrpE. It is the nucleotide exchange factor for DnaK and may function as a thermosensor. Unfolded proteins bind initially to DnaJ; upon interaction with the DnaJ-bound protein, DnaK hydrolyzes its bound ATP, resulting in the formation of a stable complex. GrpE releases ADP from DnaK; ATP binding to DnaK triggers the release of the substrate protein, thus completing the reaction cycle. Several rounds of ATP-dependent interactions between DnaJ, DnaK and GrpE are required for fully efficient folding.</text>
</comment>
<evidence type="ECO:0000256" key="7">
    <source>
        <dbReference type="ARBA" id="ARBA00053401"/>
    </source>
</evidence>
<evidence type="ECO:0000256" key="12">
    <source>
        <dbReference type="RuleBase" id="RU004478"/>
    </source>
</evidence>
<dbReference type="GO" id="GO:0042803">
    <property type="term" value="F:protein homodimerization activity"/>
    <property type="evidence" value="ECO:0007669"/>
    <property type="project" value="InterPro"/>
</dbReference>
<evidence type="ECO:0000256" key="2">
    <source>
        <dbReference type="ARBA" id="ARBA00009054"/>
    </source>
</evidence>
<dbReference type="CDD" id="cd00446">
    <property type="entry name" value="GrpE"/>
    <property type="match status" value="1"/>
</dbReference>
<evidence type="ECO:0000313" key="15">
    <source>
        <dbReference type="EMBL" id="QIE57962.1"/>
    </source>
</evidence>
<dbReference type="HAMAP" id="MF_01151">
    <property type="entry name" value="GrpE"/>
    <property type="match status" value="1"/>
</dbReference>
<dbReference type="PRINTS" id="PR00773">
    <property type="entry name" value="GRPEPROTEIN"/>
</dbReference>
<dbReference type="InterPro" id="IPR009012">
    <property type="entry name" value="GrpE_head"/>
</dbReference>
<feature type="region of interest" description="Disordered" evidence="14">
    <location>
        <begin position="181"/>
        <end position="208"/>
    </location>
</feature>
<evidence type="ECO:0000256" key="4">
    <source>
        <dbReference type="ARBA" id="ARBA00022490"/>
    </source>
</evidence>
<dbReference type="InterPro" id="IPR000740">
    <property type="entry name" value="GrpE"/>
</dbReference>
<dbReference type="Gene3D" id="3.90.20.20">
    <property type="match status" value="1"/>
</dbReference>
<gene>
    <name evidence="10 15" type="primary">grpE</name>
    <name evidence="15" type="ORF">G5B40_17990</name>
</gene>
<dbReference type="PROSITE" id="PS01071">
    <property type="entry name" value="GRPE"/>
    <property type="match status" value="1"/>
</dbReference>
<dbReference type="PANTHER" id="PTHR21237:SF23">
    <property type="entry name" value="GRPE PROTEIN HOMOLOG, MITOCHONDRIAL"/>
    <property type="match status" value="1"/>
</dbReference>
<dbReference type="SUPFAM" id="SSF58014">
    <property type="entry name" value="Coiled-coil domain of nucleotide exchange factor GrpE"/>
    <property type="match status" value="1"/>
</dbReference>
<evidence type="ECO:0000256" key="6">
    <source>
        <dbReference type="ARBA" id="ARBA00023186"/>
    </source>
</evidence>
<evidence type="ECO:0000256" key="14">
    <source>
        <dbReference type="SAM" id="MobiDB-lite"/>
    </source>
</evidence>
<dbReference type="Gene3D" id="2.30.22.10">
    <property type="entry name" value="Head domain of nucleotide exchange factor GrpE"/>
    <property type="match status" value="1"/>
</dbReference>
<evidence type="ECO:0000256" key="3">
    <source>
        <dbReference type="ARBA" id="ARBA00011738"/>
    </source>
</evidence>
<dbReference type="InterPro" id="IPR013805">
    <property type="entry name" value="GrpE_CC"/>
</dbReference>
<keyword evidence="4 10" id="KW-0963">Cytoplasm</keyword>
<protein>
    <recommendedName>
        <fullName evidence="8 10">Protein GrpE</fullName>
    </recommendedName>
    <alternativeName>
        <fullName evidence="9 10">HSP-70 cofactor</fullName>
    </alternativeName>
</protein>
<dbReference type="GO" id="GO:0005737">
    <property type="term" value="C:cytoplasm"/>
    <property type="evidence" value="ECO:0007669"/>
    <property type="project" value="UniProtKB-SubCell"/>
</dbReference>
<dbReference type="FunFam" id="2.30.22.10:FF:000001">
    <property type="entry name" value="Protein GrpE"/>
    <property type="match status" value="1"/>
</dbReference>
<comment type="similarity">
    <text evidence="2 10 12">Belongs to the GrpE family.</text>
</comment>
<evidence type="ECO:0000256" key="5">
    <source>
        <dbReference type="ARBA" id="ARBA00023016"/>
    </source>
</evidence>
<feature type="region of interest" description="Disordered" evidence="14">
    <location>
        <begin position="1"/>
        <end position="29"/>
    </location>
</feature>
<feature type="coiled-coil region" evidence="13">
    <location>
        <begin position="32"/>
        <end position="70"/>
    </location>
</feature>
<keyword evidence="16" id="KW-1185">Reference proteome</keyword>
<evidence type="ECO:0000256" key="9">
    <source>
        <dbReference type="ARBA" id="ARBA00076414"/>
    </source>
</evidence>
<comment type="subunit">
    <text evidence="3 10">Homodimer.</text>
</comment>
<dbReference type="GO" id="GO:0051082">
    <property type="term" value="F:unfolded protein binding"/>
    <property type="evidence" value="ECO:0007669"/>
    <property type="project" value="TreeGrafter"/>
</dbReference>
<dbReference type="GO" id="GO:0051087">
    <property type="term" value="F:protein-folding chaperone binding"/>
    <property type="evidence" value="ECO:0007669"/>
    <property type="project" value="InterPro"/>
</dbReference>
<dbReference type="Proteomes" id="UP000503336">
    <property type="component" value="Chromosome"/>
</dbReference>
<keyword evidence="5 10" id="KW-0346">Stress response</keyword>
<evidence type="ECO:0000256" key="11">
    <source>
        <dbReference type="RuleBase" id="RU000639"/>
    </source>
</evidence>
<dbReference type="AlphaFoldDB" id="A0A7M3T7I1"/>
<evidence type="ECO:0000256" key="8">
    <source>
        <dbReference type="ARBA" id="ARBA00072274"/>
    </source>
</evidence>
<evidence type="ECO:0000256" key="13">
    <source>
        <dbReference type="SAM" id="Coils"/>
    </source>
</evidence>
<organism evidence="15 16">
    <name type="scientific">Pikeienuella piscinae</name>
    <dbReference type="NCBI Taxonomy" id="2748098"/>
    <lineage>
        <taxon>Bacteria</taxon>
        <taxon>Pseudomonadati</taxon>
        <taxon>Pseudomonadota</taxon>
        <taxon>Alphaproteobacteria</taxon>
        <taxon>Rhodobacterales</taxon>
        <taxon>Paracoccaceae</taxon>
        <taxon>Pikeienuella</taxon>
    </lineage>
</organism>
<comment type="subcellular location">
    <subcellularLocation>
        <location evidence="1 10">Cytoplasm</location>
    </subcellularLocation>
</comment>
<keyword evidence="6 10" id="KW-0143">Chaperone</keyword>
<evidence type="ECO:0000256" key="10">
    <source>
        <dbReference type="HAMAP-Rule" id="MF_01151"/>
    </source>
</evidence>
<proteinExistence type="inferred from homology"/>
<name>A0A7M3T7I1_9RHOB</name>
<dbReference type="KEGG" id="hdh:G5B40_17990"/>
<evidence type="ECO:0000256" key="1">
    <source>
        <dbReference type="ARBA" id="ARBA00004496"/>
    </source>
</evidence>
<reference evidence="15 16" key="1">
    <citation type="submission" date="2020-02" db="EMBL/GenBank/DDBJ databases">
        <title>complete genome sequence of Rhodobacteraceae bacterium.</title>
        <authorList>
            <person name="Park J."/>
            <person name="Kim Y.-S."/>
            <person name="Kim K.-H."/>
        </authorList>
    </citation>
    <scope>NUCLEOTIDE SEQUENCE [LARGE SCALE GENOMIC DNA]</scope>
    <source>
        <strain evidence="15 16">RR4-56</strain>
    </source>
</reference>
<feature type="compositionally biased region" description="Acidic residues" evidence="14">
    <location>
        <begin position="1"/>
        <end position="24"/>
    </location>
</feature>
<dbReference type="SUPFAM" id="SSF51064">
    <property type="entry name" value="Head domain of nucleotide exchange factor GrpE"/>
    <property type="match status" value="1"/>
</dbReference>
<keyword evidence="13" id="KW-0175">Coiled coil</keyword>